<keyword evidence="3" id="KW-1185">Reference proteome</keyword>
<comment type="caution">
    <text evidence="2">The sequence shown here is derived from an EMBL/GenBank/DDBJ whole genome shotgun (WGS) entry which is preliminary data.</text>
</comment>
<keyword evidence="1" id="KW-1133">Transmembrane helix</keyword>
<evidence type="ECO:0000313" key="3">
    <source>
        <dbReference type="Proteomes" id="UP001054252"/>
    </source>
</evidence>
<evidence type="ECO:0000256" key="1">
    <source>
        <dbReference type="SAM" id="Phobius"/>
    </source>
</evidence>
<dbReference type="Proteomes" id="UP001054252">
    <property type="component" value="Unassembled WGS sequence"/>
</dbReference>
<feature type="transmembrane region" description="Helical" evidence="1">
    <location>
        <begin position="49"/>
        <end position="68"/>
    </location>
</feature>
<reference evidence="2 3" key="1">
    <citation type="journal article" date="2021" name="Commun. Biol.">
        <title>The genome of Shorea leprosula (Dipterocarpaceae) highlights the ecological relevance of drought in aseasonal tropical rainforests.</title>
        <authorList>
            <person name="Ng K.K.S."/>
            <person name="Kobayashi M.J."/>
            <person name="Fawcett J.A."/>
            <person name="Hatakeyama M."/>
            <person name="Paape T."/>
            <person name="Ng C.H."/>
            <person name="Ang C.C."/>
            <person name="Tnah L.H."/>
            <person name="Lee C.T."/>
            <person name="Nishiyama T."/>
            <person name="Sese J."/>
            <person name="O'Brien M.J."/>
            <person name="Copetti D."/>
            <person name="Mohd Noor M.I."/>
            <person name="Ong R.C."/>
            <person name="Putra M."/>
            <person name="Sireger I.Z."/>
            <person name="Indrioko S."/>
            <person name="Kosugi Y."/>
            <person name="Izuno A."/>
            <person name="Isagi Y."/>
            <person name="Lee S.L."/>
            <person name="Shimizu K.K."/>
        </authorList>
    </citation>
    <scope>NUCLEOTIDE SEQUENCE [LARGE SCALE GENOMIC DNA]</scope>
    <source>
        <strain evidence="2">214</strain>
    </source>
</reference>
<gene>
    <name evidence="2" type="ORF">SLEP1_g43254</name>
</gene>
<sequence length="70" mass="7620">MPSSPTPLYPSTGDDQNCHHLRLLGLSPSAAFDGRQPTLSPLHVRSLRSLDLLSLGHLIAVVFSILLFKN</sequence>
<dbReference type="EMBL" id="BPVZ01000108">
    <property type="protein sequence ID" value="GKV34921.1"/>
    <property type="molecule type" value="Genomic_DNA"/>
</dbReference>
<protein>
    <submittedName>
        <fullName evidence="2">Uncharacterized protein</fullName>
    </submittedName>
</protein>
<organism evidence="2 3">
    <name type="scientific">Rubroshorea leprosula</name>
    <dbReference type="NCBI Taxonomy" id="152421"/>
    <lineage>
        <taxon>Eukaryota</taxon>
        <taxon>Viridiplantae</taxon>
        <taxon>Streptophyta</taxon>
        <taxon>Embryophyta</taxon>
        <taxon>Tracheophyta</taxon>
        <taxon>Spermatophyta</taxon>
        <taxon>Magnoliopsida</taxon>
        <taxon>eudicotyledons</taxon>
        <taxon>Gunneridae</taxon>
        <taxon>Pentapetalae</taxon>
        <taxon>rosids</taxon>
        <taxon>malvids</taxon>
        <taxon>Malvales</taxon>
        <taxon>Dipterocarpaceae</taxon>
        <taxon>Rubroshorea</taxon>
    </lineage>
</organism>
<proteinExistence type="predicted"/>
<evidence type="ECO:0000313" key="2">
    <source>
        <dbReference type="EMBL" id="GKV34921.1"/>
    </source>
</evidence>
<keyword evidence="1" id="KW-0472">Membrane</keyword>
<name>A0AAV5LCF7_9ROSI</name>
<keyword evidence="1" id="KW-0812">Transmembrane</keyword>
<dbReference type="AlphaFoldDB" id="A0AAV5LCF7"/>
<accession>A0AAV5LCF7</accession>